<dbReference type="EMBL" id="SNYI01000002">
    <property type="protein sequence ID" value="TDQ31012.1"/>
    <property type="molecule type" value="Genomic_DNA"/>
</dbReference>
<dbReference type="InterPro" id="IPR047715">
    <property type="entry name" value="EboA_dom"/>
</dbReference>
<gene>
    <name evidence="1" type="ORF">CLV82_1710</name>
</gene>
<dbReference type="OrthoDB" id="325673at2"/>
<accession>A0A4R6TKL5</accession>
<sequence>MYSENTGPILAKILKTNLDPGTIEWWNKQLSELRETPSARQLYLTYSLLGTKVQADLPEYPGGSSELTNYLELQNADNRQIARIYLLLFALEADREFYLPKVQKLIELADTGEMETFLKFLVLLPGAGDFRFSAVEALRTNIATVFDAIALNNPYPALYFNDQQWNQMYLKAAFMQRDLGQILSVKDRANQDLSRIISDYAHERWAASRDVDPQFWQPVSPFLEGALIEDVKRLLESDNMAERKAGALLASESGKEQVRQLLSAHPELQRMVVNKEIHWNNLNQ</sequence>
<organism evidence="1 2">
    <name type="scientific">Zeaxanthinibacter enoshimensis</name>
    <dbReference type="NCBI Taxonomy" id="392009"/>
    <lineage>
        <taxon>Bacteria</taxon>
        <taxon>Pseudomonadati</taxon>
        <taxon>Bacteroidota</taxon>
        <taxon>Flavobacteriia</taxon>
        <taxon>Flavobacteriales</taxon>
        <taxon>Flavobacteriaceae</taxon>
        <taxon>Zeaxanthinibacter</taxon>
    </lineage>
</organism>
<reference evidence="1 2" key="1">
    <citation type="submission" date="2019-03" db="EMBL/GenBank/DDBJ databases">
        <title>Genomic Encyclopedia of Archaeal and Bacterial Type Strains, Phase II (KMG-II): from individual species to whole genera.</title>
        <authorList>
            <person name="Goeker M."/>
        </authorList>
    </citation>
    <scope>NUCLEOTIDE SEQUENCE [LARGE SCALE GENOMIC DNA]</scope>
    <source>
        <strain evidence="1 2">DSM 18435</strain>
    </source>
</reference>
<evidence type="ECO:0000313" key="1">
    <source>
        <dbReference type="EMBL" id="TDQ31012.1"/>
    </source>
</evidence>
<dbReference type="NCBIfam" id="NF035938">
    <property type="entry name" value="EboA_domain"/>
    <property type="match status" value="1"/>
</dbReference>
<proteinExistence type="predicted"/>
<evidence type="ECO:0008006" key="3">
    <source>
        <dbReference type="Google" id="ProtNLM"/>
    </source>
</evidence>
<evidence type="ECO:0000313" key="2">
    <source>
        <dbReference type="Proteomes" id="UP000295468"/>
    </source>
</evidence>
<comment type="caution">
    <text evidence="1">The sequence shown here is derived from an EMBL/GenBank/DDBJ whole genome shotgun (WGS) entry which is preliminary data.</text>
</comment>
<keyword evidence="2" id="KW-1185">Reference proteome</keyword>
<name>A0A4R6TKL5_9FLAO</name>
<dbReference type="AlphaFoldDB" id="A0A4R6TKL5"/>
<dbReference type="RefSeq" id="WP_133643872.1">
    <property type="nucleotide sequence ID" value="NZ_SNYI01000002.1"/>
</dbReference>
<protein>
    <recommendedName>
        <fullName evidence="3">ERAP1-like C-terminal domain-containing protein</fullName>
    </recommendedName>
</protein>
<dbReference type="Proteomes" id="UP000295468">
    <property type="component" value="Unassembled WGS sequence"/>
</dbReference>